<dbReference type="EC" id="2.7.11.1" evidence="2"/>
<name>B4NK82_DROWI</name>
<reference evidence="17 18" key="1">
    <citation type="journal article" date="2007" name="Nature">
        <title>Evolution of genes and genomes on the Drosophila phylogeny.</title>
        <authorList>
            <consortium name="Drosophila 12 Genomes Consortium"/>
            <person name="Clark A.G."/>
            <person name="Eisen M.B."/>
            <person name="Smith D.R."/>
            <person name="Bergman C.M."/>
            <person name="Oliver B."/>
            <person name="Markow T.A."/>
            <person name="Kaufman T.C."/>
            <person name="Kellis M."/>
            <person name="Gelbart W."/>
            <person name="Iyer V.N."/>
            <person name="Pollard D.A."/>
            <person name="Sackton T.B."/>
            <person name="Larracuente A.M."/>
            <person name="Singh N.D."/>
            <person name="Abad J.P."/>
            <person name="Abt D.N."/>
            <person name="Adryan B."/>
            <person name="Aguade M."/>
            <person name="Akashi H."/>
            <person name="Anderson W.W."/>
            <person name="Aquadro C.F."/>
            <person name="Ardell D.H."/>
            <person name="Arguello R."/>
            <person name="Artieri C.G."/>
            <person name="Barbash D.A."/>
            <person name="Barker D."/>
            <person name="Barsanti P."/>
            <person name="Batterham P."/>
            <person name="Batzoglou S."/>
            <person name="Begun D."/>
            <person name="Bhutkar A."/>
            <person name="Blanco E."/>
            <person name="Bosak S.A."/>
            <person name="Bradley R.K."/>
            <person name="Brand A.D."/>
            <person name="Brent M.R."/>
            <person name="Brooks A.N."/>
            <person name="Brown R.H."/>
            <person name="Butlin R.K."/>
            <person name="Caggese C."/>
            <person name="Calvi B.R."/>
            <person name="Bernardo de Carvalho A."/>
            <person name="Caspi A."/>
            <person name="Castrezana S."/>
            <person name="Celniker S.E."/>
            <person name="Chang J.L."/>
            <person name="Chapple C."/>
            <person name="Chatterji S."/>
            <person name="Chinwalla A."/>
            <person name="Civetta A."/>
            <person name="Clifton S.W."/>
            <person name="Comeron J.M."/>
            <person name="Costello J.C."/>
            <person name="Coyne J.A."/>
            <person name="Daub J."/>
            <person name="David R.G."/>
            <person name="Delcher A.L."/>
            <person name="Delehaunty K."/>
            <person name="Do C.B."/>
            <person name="Ebling H."/>
            <person name="Edwards K."/>
            <person name="Eickbush T."/>
            <person name="Evans J.D."/>
            <person name="Filipski A."/>
            <person name="Findeiss S."/>
            <person name="Freyhult E."/>
            <person name="Fulton L."/>
            <person name="Fulton R."/>
            <person name="Garcia A.C."/>
            <person name="Gardiner A."/>
            <person name="Garfield D.A."/>
            <person name="Garvin B.E."/>
            <person name="Gibson G."/>
            <person name="Gilbert D."/>
            <person name="Gnerre S."/>
            <person name="Godfrey J."/>
            <person name="Good R."/>
            <person name="Gotea V."/>
            <person name="Gravely B."/>
            <person name="Greenberg A.J."/>
            <person name="Griffiths-Jones S."/>
            <person name="Gross S."/>
            <person name="Guigo R."/>
            <person name="Gustafson E.A."/>
            <person name="Haerty W."/>
            <person name="Hahn M.W."/>
            <person name="Halligan D.L."/>
            <person name="Halpern A.L."/>
            <person name="Halter G.M."/>
            <person name="Han M.V."/>
            <person name="Heger A."/>
            <person name="Hillier L."/>
            <person name="Hinrichs A.S."/>
            <person name="Holmes I."/>
            <person name="Hoskins R.A."/>
            <person name="Hubisz M.J."/>
            <person name="Hultmark D."/>
            <person name="Huntley M.A."/>
            <person name="Jaffe D.B."/>
            <person name="Jagadeeshan S."/>
            <person name="Jeck W.R."/>
            <person name="Johnson J."/>
            <person name="Jones C.D."/>
            <person name="Jordan W.C."/>
            <person name="Karpen G.H."/>
            <person name="Kataoka E."/>
            <person name="Keightley P.D."/>
            <person name="Kheradpour P."/>
            <person name="Kirkness E.F."/>
            <person name="Koerich L.B."/>
            <person name="Kristiansen K."/>
            <person name="Kudrna D."/>
            <person name="Kulathinal R.J."/>
            <person name="Kumar S."/>
            <person name="Kwok R."/>
            <person name="Lander E."/>
            <person name="Langley C.H."/>
            <person name="Lapoint R."/>
            <person name="Lazzaro B.P."/>
            <person name="Lee S.J."/>
            <person name="Levesque L."/>
            <person name="Li R."/>
            <person name="Lin C.F."/>
            <person name="Lin M.F."/>
            <person name="Lindblad-Toh K."/>
            <person name="Llopart A."/>
            <person name="Long M."/>
            <person name="Low L."/>
            <person name="Lozovsky E."/>
            <person name="Lu J."/>
            <person name="Luo M."/>
            <person name="Machado C.A."/>
            <person name="Makalowski W."/>
            <person name="Marzo M."/>
            <person name="Matsuda M."/>
            <person name="Matzkin L."/>
            <person name="McAllister B."/>
            <person name="McBride C.S."/>
            <person name="McKernan B."/>
            <person name="McKernan K."/>
            <person name="Mendez-Lago M."/>
            <person name="Minx P."/>
            <person name="Mollenhauer M.U."/>
            <person name="Montooth K."/>
            <person name="Mount S.M."/>
            <person name="Mu X."/>
            <person name="Myers E."/>
            <person name="Negre B."/>
            <person name="Newfeld S."/>
            <person name="Nielsen R."/>
            <person name="Noor M.A."/>
            <person name="O'Grady P."/>
            <person name="Pachter L."/>
            <person name="Papaceit M."/>
            <person name="Parisi M.J."/>
            <person name="Parisi M."/>
            <person name="Parts L."/>
            <person name="Pedersen J.S."/>
            <person name="Pesole G."/>
            <person name="Phillippy A.M."/>
            <person name="Ponting C.P."/>
            <person name="Pop M."/>
            <person name="Porcelli D."/>
            <person name="Powell J.R."/>
            <person name="Prohaska S."/>
            <person name="Pruitt K."/>
            <person name="Puig M."/>
            <person name="Quesneville H."/>
            <person name="Ram K.R."/>
            <person name="Rand D."/>
            <person name="Rasmussen M.D."/>
            <person name="Reed L.K."/>
            <person name="Reenan R."/>
            <person name="Reily A."/>
            <person name="Remington K.A."/>
            <person name="Rieger T.T."/>
            <person name="Ritchie M.G."/>
            <person name="Robin C."/>
            <person name="Rogers Y.H."/>
            <person name="Rohde C."/>
            <person name="Rozas J."/>
            <person name="Rubenfield M.J."/>
            <person name="Ruiz A."/>
            <person name="Russo S."/>
            <person name="Salzberg S.L."/>
            <person name="Sanchez-Gracia A."/>
            <person name="Saranga D.J."/>
            <person name="Sato H."/>
            <person name="Schaeffer S.W."/>
            <person name="Schatz M.C."/>
            <person name="Schlenke T."/>
            <person name="Schwartz R."/>
            <person name="Segarra C."/>
            <person name="Singh R.S."/>
            <person name="Sirot L."/>
            <person name="Sirota M."/>
            <person name="Sisneros N.B."/>
            <person name="Smith C.D."/>
            <person name="Smith T.F."/>
            <person name="Spieth J."/>
            <person name="Stage D.E."/>
            <person name="Stark A."/>
            <person name="Stephan W."/>
            <person name="Strausberg R.L."/>
            <person name="Strempel S."/>
            <person name="Sturgill D."/>
            <person name="Sutton G."/>
            <person name="Sutton G.G."/>
            <person name="Tao W."/>
            <person name="Teichmann S."/>
            <person name="Tobari Y.N."/>
            <person name="Tomimura Y."/>
            <person name="Tsolas J.M."/>
            <person name="Valente V.L."/>
            <person name="Venter E."/>
            <person name="Venter J.C."/>
            <person name="Vicario S."/>
            <person name="Vieira F.G."/>
            <person name="Vilella A.J."/>
            <person name="Villasante A."/>
            <person name="Walenz B."/>
            <person name="Wang J."/>
            <person name="Wasserman M."/>
            <person name="Watts T."/>
            <person name="Wilson D."/>
            <person name="Wilson R.K."/>
            <person name="Wing R.A."/>
            <person name="Wolfner M.F."/>
            <person name="Wong A."/>
            <person name="Wong G.K."/>
            <person name="Wu C.I."/>
            <person name="Wu G."/>
            <person name="Yamamoto D."/>
            <person name="Yang H.P."/>
            <person name="Yang S.P."/>
            <person name="Yorke J.A."/>
            <person name="Yoshida K."/>
            <person name="Zdobnov E."/>
            <person name="Zhang P."/>
            <person name="Zhang Y."/>
            <person name="Zimin A.V."/>
            <person name="Baldwin J."/>
            <person name="Abdouelleil A."/>
            <person name="Abdulkadir J."/>
            <person name="Abebe A."/>
            <person name="Abera B."/>
            <person name="Abreu J."/>
            <person name="Acer S.C."/>
            <person name="Aftuck L."/>
            <person name="Alexander A."/>
            <person name="An P."/>
            <person name="Anderson E."/>
            <person name="Anderson S."/>
            <person name="Arachi H."/>
            <person name="Azer M."/>
            <person name="Bachantsang P."/>
            <person name="Barry A."/>
            <person name="Bayul T."/>
            <person name="Berlin A."/>
            <person name="Bessette D."/>
            <person name="Bloom T."/>
            <person name="Blye J."/>
            <person name="Boguslavskiy L."/>
            <person name="Bonnet C."/>
            <person name="Boukhgalter B."/>
            <person name="Bourzgui I."/>
            <person name="Brown A."/>
            <person name="Cahill P."/>
            <person name="Channer S."/>
            <person name="Cheshatsang Y."/>
            <person name="Chuda L."/>
            <person name="Citroen M."/>
            <person name="Collymore A."/>
            <person name="Cooke P."/>
            <person name="Costello M."/>
            <person name="D'Aco K."/>
            <person name="Daza R."/>
            <person name="De Haan G."/>
            <person name="DeGray S."/>
            <person name="DeMaso C."/>
            <person name="Dhargay N."/>
            <person name="Dooley K."/>
            <person name="Dooley E."/>
            <person name="Doricent M."/>
            <person name="Dorje P."/>
            <person name="Dorjee K."/>
            <person name="Dupes A."/>
            <person name="Elong R."/>
            <person name="Falk J."/>
            <person name="Farina A."/>
            <person name="Faro S."/>
            <person name="Ferguson D."/>
            <person name="Fisher S."/>
            <person name="Foley C.D."/>
            <person name="Franke A."/>
            <person name="Friedrich D."/>
            <person name="Gadbois L."/>
            <person name="Gearin G."/>
            <person name="Gearin C.R."/>
            <person name="Giannoukos G."/>
            <person name="Goode T."/>
            <person name="Graham J."/>
            <person name="Grandbois E."/>
            <person name="Grewal S."/>
            <person name="Gyaltsen K."/>
            <person name="Hafez N."/>
            <person name="Hagos B."/>
            <person name="Hall J."/>
            <person name="Henson C."/>
            <person name="Hollinger A."/>
            <person name="Honan T."/>
            <person name="Huard M.D."/>
            <person name="Hughes L."/>
            <person name="Hurhula B."/>
            <person name="Husby M.E."/>
            <person name="Kamat A."/>
            <person name="Kanga B."/>
            <person name="Kashin S."/>
            <person name="Khazanovich D."/>
            <person name="Kisner P."/>
            <person name="Lance K."/>
            <person name="Lara M."/>
            <person name="Lee W."/>
            <person name="Lennon N."/>
            <person name="Letendre F."/>
            <person name="LeVine R."/>
            <person name="Lipovsky A."/>
            <person name="Liu X."/>
            <person name="Liu J."/>
            <person name="Liu S."/>
            <person name="Lokyitsang T."/>
            <person name="Lokyitsang Y."/>
            <person name="Lubonja R."/>
            <person name="Lui A."/>
            <person name="MacDonald P."/>
            <person name="Magnisalis V."/>
            <person name="Maru K."/>
            <person name="Matthews C."/>
            <person name="McCusker W."/>
            <person name="McDonough S."/>
            <person name="Mehta T."/>
            <person name="Meldrim J."/>
            <person name="Meneus L."/>
            <person name="Mihai O."/>
            <person name="Mihalev A."/>
            <person name="Mihova T."/>
            <person name="Mittelman R."/>
            <person name="Mlenga V."/>
            <person name="Montmayeur A."/>
            <person name="Mulrain L."/>
            <person name="Navidi A."/>
            <person name="Naylor J."/>
            <person name="Negash T."/>
            <person name="Nguyen T."/>
            <person name="Nguyen N."/>
            <person name="Nicol R."/>
            <person name="Norbu C."/>
            <person name="Norbu N."/>
            <person name="Novod N."/>
            <person name="O'Neill B."/>
            <person name="Osman S."/>
            <person name="Markiewicz E."/>
            <person name="Oyono O.L."/>
            <person name="Patti C."/>
            <person name="Phunkhang P."/>
            <person name="Pierre F."/>
            <person name="Priest M."/>
            <person name="Raghuraman S."/>
            <person name="Rege F."/>
            <person name="Reyes R."/>
            <person name="Rise C."/>
            <person name="Rogov P."/>
            <person name="Ross K."/>
            <person name="Ryan E."/>
            <person name="Settipalli S."/>
            <person name="Shea T."/>
            <person name="Sherpa N."/>
            <person name="Shi L."/>
            <person name="Shih D."/>
            <person name="Sparrow T."/>
            <person name="Spaulding J."/>
            <person name="Stalker J."/>
            <person name="Stange-Thomann N."/>
            <person name="Stavropoulos S."/>
            <person name="Stone C."/>
            <person name="Strader C."/>
            <person name="Tesfaye S."/>
            <person name="Thomson T."/>
            <person name="Thoulutsang Y."/>
            <person name="Thoulutsang D."/>
            <person name="Topham K."/>
            <person name="Topping I."/>
            <person name="Tsamla T."/>
            <person name="Vassiliev H."/>
            <person name="Vo A."/>
            <person name="Wangchuk T."/>
            <person name="Wangdi T."/>
            <person name="Weiand M."/>
            <person name="Wilkinson J."/>
            <person name="Wilson A."/>
            <person name="Yadav S."/>
            <person name="Young G."/>
            <person name="Yu Q."/>
            <person name="Zembek L."/>
            <person name="Zhong D."/>
            <person name="Zimmer A."/>
            <person name="Zwirko Z."/>
            <person name="Jaffe D.B."/>
            <person name="Alvarez P."/>
            <person name="Brockman W."/>
            <person name="Butler J."/>
            <person name="Chin C."/>
            <person name="Gnerre S."/>
            <person name="Grabherr M."/>
            <person name="Kleber M."/>
            <person name="Mauceli E."/>
            <person name="MacCallum I."/>
        </authorList>
    </citation>
    <scope>NUCLEOTIDE SEQUENCE [LARGE SCALE GENOMIC DNA]</scope>
    <source>
        <strain evidence="18">Tucson 14030-0811.24</strain>
    </source>
</reference>
<dbReference type="OrthoDB" id="381190at2759"/>
<dbReference type="InterPro" id="IPR011009">
    <property type="entry name" value="Kinase-like_dom_sf"/>
</dbReference>
<dbReference type="PROSITE" id="PS51189">
    <property type="entry name" value="FAT"/>
    <property type="match status" value="1"/>
</dbReference>
<dbReference type="Gene3D" id="1.10.1070.11">
    <property type="entry name" value="Phosphatidylinositol 3-/4-kinase, catalytic domain"/>
    <property type="match status" value="1"/>
</dbReference>
<comment type="subcellular location">
    <subcellularLocation>
        <location evidence="1">Nucleus</location>
    </subcellularLocation>
</comment>
<keyword evidence="9" id="KW-0539">Nucleus</keyword>
<accession>B4NK82</accession>
<evidence type="ECO:0000259" key="16">
    <source>
        <dbReference type="PROSITE" id="PS51190"/>
    </source>
</evidence>
<evidence type="ECO:0000313" key="17">
    <source>
        <dbReference type="EMBL" id="EDW85124.2"/>
    </source>
</evidence>
<dbReference type="SUPFAM" id="SSF56112">
    <property type="entry name" value="Protein kinase-like (PK-like)"/>
    <property type="match status" value="1"/>
</dbReference>
<dbReference type="PROSITE" id="PS00915">
    <property type="entry name" value="PI3_4_KINASE_1"/>
    <property type="match status" value="1"/>
</dbReference>
<keyword evidence="7" id="KW-0418">Kinase</keyword>
<dbReference type="FunFam" id="3.30.1010.10:FF:000023">
    <property type="entry name" value="Serine/threonine-protein kinase ATM"/>
    <property type="match status" value="1"/>
</dbReference>
<dbReference type="GO" id="GO:0045824">
    <property type="term" value="P:negative regulation of innate immune response"/>
    <property type="evidence" value="ECO:0007669"/>
    <property type="project" value="EnsemblMetazoa"/>
</dbReference>
<evidence type="ECO:0000256" key="10">
    <source>
        <dbReference type="ARBA" id="ARBA00023306"/>
    </source>
</evidence>
<dbReference type="GO" id="GO:0034351">
    <property type="term" value="P:negative regulation of glial cell apoptotic process"/>
    <property type="evidence" value="ECO:0007669"/>
    <property type="project" value="EnsemblMetazoa"/>
</dbReference>
<dbReference type="InParanoid" id="B4NK82"/>
<keyword evidence="18" id="KW-1185">Reference proteome</keyword>
<dbReference type="InterPro" id="IPR038980">
    <property type="entry name" value="ATM_plant"/>
</dbReference>
<organism evidence="17 18">
    <name type="scientific">Drosophila willistoni</name>
    <name type="common">Fruit fly</name>
    <dbReference type="NCBI Taxonomy" id="7260"/>
    <lineage>
        <taxon>Eukaryota</taxon>
        <taxon>Metazoa</taxon>
        <taxon>Ecdysozoa</taxon>
        <taxon>Arthropoda</taxon>
        <taxon>Hexapoda</taxon>
        <taxon>Insecta</taxon>
        <taxon>Pterygota</taxon>
        <taxon>Neoptera</taxon>
        <taxon>Endopterygota</taxon>
        <taxon>Diptera</taxon>
        <taxon>Brachycera</taxon>
        <taxon>Muscomorpha</taxon>
        <taxon>Ephydroidea</taxon>
        <taxon>Drosophilidae</taxon>
        <taxon>Drosophila</taxon>
        <taxon>Sophophora</taxon>
    </lineage>
</organism>
<dbReference type="PROSITE" id="PS51190">
    <property type="entry name" value="FATC"/>
    <property type="match status" value="1"/>
</dbReference>
<dbReference type="Pfam" id="PF02260">
    <property type="entry name" value="FATC"/>
    <property type="match status" value="1"/>
</dbReference>
<dbReference type="PANTHER" id="PTHR37079">
    <property type="entry name" value="SERINE/THREONINE-PROTEIN KINASE ATM"/>
    <property type="match status" value="1"/>
</dbReference>
<dbReference type="HOGENOM" id="CLU_227091_0_0_1"/>
<evidence type="ECO:0000256" key="4">
    <source>
        <dbReference type="ARBA" id="ARBA00022679"/>
    </source>
</evidence>
<feature type="domain" description="FATC" evidence="16">
    <location>
        <begin position="2746"/>
        <end position="2778"/>
    </location>
</feature>
<dbReference type="PROSITE" id="PS50290">
    <property type="entry name" value="PI3_4_KINASE_3"/>
    <property type="match status" value="1"/>
</dbReference>
<dbReference type="Gene3D" id="3.30.1010.10">
    <property type="entry name" value="Phosphatidylinositol 3-kinase Catalytic Subunit, Chain A, domain 4"/>
    <property type="match status" value="1"/>
</dbReference>
<dbReference type="GO" id="GO:0004674">
    <property type="term" value="F:protein serine/threonine kinase activity"/>
    <property type="evidence" value="ECO:0007669"/>
    <property type="project" value="UniProtKB-KW"/>
</dbReference>
<dbReference type="GO" id="GO:0035173">
    <property type="term" value="F:histone kinase activity"/>
    <property type="evidence" value="ECO:0007669"/>
    <property type="project" value="EnsemblMetazoa"/>
</dbReference>
<evidence type="ECO:0000259" key="15">
    <source>
        <dbReference type="PROSITE" id="PS51189"/>
    </source>
</evidence>
<sequence>MSGLLNEIHRIATDIRSEKAPARNKAIEQFDQKLNSSKEALNALFQDKKTDLTWTSVFESAKEAIFKHAGNLQDAREKTFKSLADKNYLYGNVLGKIINYNLEVGTTTTGHFLAKTTVFNAFEEFIKTRIVVKHFGERILNILDRGIYLSPSYVRELRVNEYSRILSYLFELNIENDEFLRSKLLKCITKTLQLAKDRVQLHNDLVEYLPGLAYFAQTAINSERKVEIVRLYSIFVSELSVNYHHRLCLHIQEILPKLCEFHNDDVFRDDTRNIFFKSVIHSLNSMYPKLNLCDFTTFQVPINENWAQTMCKLKSIVYMEIKANSLQRYKTAQLNNDKFSESFIKMSAMIMFIVLWHIEVKGAAPDAAGDVPKKIHRQNDQMETMFKLIDKKEATFSDIWFAIFAELLQLSDGILNLANYQQALTITLDVLQMYGNARNLKNIRLCIVSLLKKERNWLDTQSLPPNTFGELWTQITTNLISDTTANGDEIREKQIILQMLIRHGKLDPKVVRNLLQTITSNEVLKRNECIATIREIFIRSRLCGLDKASSVEFKPIVEWAYASGERSTATQAIHNIAAIDAKLLADTFSISIINFLDEQQLQQLCNQNADAIGNDSESDHKMLSYKYNRKLVCLDRDFLGHFKAKNNLTTETNGAAKNCLYQNNYEFLMRTLNFQNANDNQPRSMLKNLNSLHKLVCTMERLLNYKVFDDANFTTCPLIKRIGLFLSHIEFQYKANSPVAISDADLRDILRLQIAVLDVFQSNHVLLNYLENQPIEMLIEFVGVTLKQNSIKRERAENHDFDTITGLCLQILSGLCASNSHRDEAFDHLAKVTMRWQPKDILIVTKMFCSCNSLSDASCIWLVDKLKPVFQHHYQDLDIISEVVDYLPKIFYFVYNMEHQLDDMFMALNSLLKIALKKSYTSQLTAKILYCVGQIAQRCRNIYAMENFGVICKSAAKFITMPTLDVRYATLCTLTILLNTECVAGDAINDAQDHWTFCDELYTSIDFKKFSFDDEDMMQNSHSAMFQILLAIFAFSSFHQETALKQLLHFCALRKLNETDFCALNSLVPCHNRTMRDLLRTYANMMLHKWCSKGWPVSKFPFFLCYDTKTDFRKANGKSIMAYTILYAKPDDIQRYRKIIKEEEALPLIAAYVMPECSKCEEFQTPAYQQHYRNLVNNLNELNAKDIECNALTIYNLISLLFDAEEMVKLFGDSVPWINSREWYNLTTDSLFKSLNWHINQECNSLNNNIEDLGVKVMATLQTKHSIVLIDLFGILKTNCYTAVFTSQTLHSLFHYCVIANAVYDSARMLEHQTTKDNSHHMQSSYFVRDIWYFLVRFLKHTQCQIATLDFLKMLLEKPKFQTERFSSHMNEIAKLLVNFIVQSKQKPVKDKAVVILEHVLEAYKTQINTQPLLEESTECEFLKSLREQFNESLPKTDKGNVTEYIQSFLTNTSVERLNDLREYISEHKDKLQSNESLLFDLINRLLRLARDCHNKNTSLDALKCLAEIGPMHLRHVSYYFQTEFDTLQESDKLPMEQFLTIICESFEKYLFEFDPKTQEALITVARNVVNSKAGIKIKSFYSNLQIFVGKSKDVNFLNKPISTIDWLAALEATKHLSYESWICAFMSRVFKECGWQGFDNLAAESYSFAEICLQPFVKLLLDNKEQHLDSLCQMLDHFFQSFVSQQSNHVIFQEKRAIKKLLNICECIRTTNNWCIPIELSNVVLASNHCQAYFLSVLYLELWACSNSEKSTAEILANETFQACAKKSYESIGCLDAIPGFLNPLSSRVDFLNHDNNLCGILLESDNSHRQLCVDIMKSNGMWSWAHLRQHQNQGTERDYEIFWRLGQWNELVDHQNSLGDIGRASVNLEQEFKKYHYLALKSINNREEENSRSAIGSAYQCVVDILQDISMECLQIVYKYMTWLCTLTQAEDFCQIQFATQLSTSNLGQLFNKWQTELDLKYGNFACKEYIISHQIALFKMAGTRASRRMQGFYKENPIDMYLLKGIAECKSSGKLNLASKYIAMLRDLTGINKSSKISMLLEDADVNIRTGNHRIAKAILNHMETNKEFNYCLQRVPALRMQGEFLLDSNAESLSSVLHSKFNGSLKLLNDFVEHKDTLQEKFPQIFKWQEFAAFENENRKAAYASIAKYADREYQQLHDYRQSQDYNTLAEIIAQNRQVADKVTTREDRDHRIIAVHMKRFANLDEKELQRIDDNLTEHLCTAVQNYMAYCKLDSGLSSAAIYRIISLWFTNARNMVLLTKLESEIQTVPSYKFICAVNQLIGRLNSKNRELLKILVDLLVRCGQEHPHHTFYQLYPLVFAKLDGVNSNTEREAIAGKIIAKIRENNPSVLETSKQLETMFPVLIAYANHDSESENNKPTAKSIAERNKLRDYILRLKKLNAVHCPTLELPVSPSKEYNITSIVKWTNEFSDCGGLNAPTKVICLCSDGQLRSQLIKGKDDLRQDAVMQQVFGIVNELLQQDSEFIERNLHVRTYKVTPLSMRSGILEWCSNSIPVGRYLVGEGKSGAHMKYRPNDWNNNKCRTLSHTHLRAPKDKRFEIYKQICEHVKPVFHYFLLEKFPIPGIWFERRLAYTNSVATTSIVGYILGLGDRHTQNILIDEQTAEVIHIDFGIAFEQGKIQATPETVPFRLTRDFVAPMGVCGTNGVFTKSCEATMQILRRYKSVLITILEVLLYDPLFIWGVLSKKKTNQPTGEESVNLVAQRALLLVQNKLEGRESGTLGNSNVEAQVERLINEATLPSNLCMLFPGWDPYL</sequence>
<evidence type="ECO:0000256" key="5">
    <source>
        <dbReference type="ARBA" id="ARBA00022741"/>
    </source>
</evidence>
<dbReference type="InterPro" id="IPR044107">
    <property type="entry name" value="PIKKc_ATM"/>
</dbReference>
<keyword evidence="6" id="KW-0227">DNA damage</keyword>
<dbReference type="PROSITE" id="PS00916">
    <property type="entry name" value="PI3_4_KINASE_2"/>
    <property type="match status" value="1"/>
</dbReference>
<dbReference type="Proteomes" id="UP000007798">
    <property type="component" value="Unassembled WGS sequence"/>
</dbReference>
<dbReference type="SMART" id="SM01343">
    <property type="entry name" value="FATC"/>
    <property type="match status" value="1"/>
</dbReference>
<dbReference type="GO" id="GO:0000706">
    <property type="term" value="P:meiotic DNA double-strand break processing"/>
    <property type="evidence" value="ECO:0007669"/>
    <property type="project" value="EnsemblMetazoa"/>
</dbReference>
<keyword evidence="4" id="KW-0808">Transferase</keyword>
<evidence type="ECO:0000256" key="6">
    <source>
        <dbReference type="ARBA" id="ARBA00022763"/>
    </source>
</evidence>
<evidence type="ECO:0000313" key="18">
    <source>
        <dbReference type="Proteomes" id="UP000007798"/>
    </source>
</evidence>
<evidence type="ECO:0000259" key="14">
    <source>
        <dbReference type="PROSITE" id="PS50290"/>
    </source>
</evidence>
<dbReference type="InterPro" id="IPR000403">
    <property type="entry name" value="PI3/4_kinase_cat_dom"/>
</dbReference>
<dbReference type="GO" id="GO:0000781">
    <property type="term" value="C:chromosome, telomeric region"/>
    <property type="evidence" value="ECO:0007669"/>
    <property type="project" value="GOC"/>
</dbReference>
<evidence type="ECO:0000256" key="1">
    <source>
        <dbReference type="ARBA" id="ARBA00004123"/>
    </source>
</evidence>
<dbReference type="GO" id="GO:0030717">
    <property type="term" value="P:oocyte karyosome formation"/>
    <property type="evidence" value="ECO:0007669"/>
    <property type="project" value="EnsemblMetazoa"/>
</dbReference>
<dbReference type="InterPro" id="IPR003152">
    <property type="entry name" value="FATC_dom"/>
</dbReference>
<dbReference type="Pfam" id="PF00454">
    <property type="entry name" value="PI3_PI4_kinase"/>
    <property type="match status" value="1"/>
</dbReference>
<evidence type="ECO:0000256" key="11">
    <source>
        <dbReference type="ARBA" id="ARBA00047899"/>
    </source>
</evidence>
<dbReference type="GO" id="GO:0005634">
    <property type="term" value="C:nucleus"/>
    <property type="evidence" value="ECO:0007669"/>
    <property type="project" value="UniProtKB-SubCell"/>
</dbReference>
<evidence type="ECO:0000256" key="7">
    <source>
        <dbReference type="ARBA" id="ARBA00022777"/>
    </source>
</evidence>
<keyword evidence="5" id="KW-0547">Nucleotide-binding</keyword>
<dbReference type="GO" id="GO:0045494">
    <property type="term" value="P:photoreceptor cell maintenance"/>
    <property type="evidence" value="ECO:0007669"/>
    <property type="project" value="EnsemblMetazoa"/>
</dbReference>
<dbReference type="SMART" id="SM00146">
    <property type="entry name" value="PI3Kc"/>
    <property type="match status" value="1"/>
</dbReference>
<keyword evidence="3" id="KW-0723">Serine/threonine-protein kinase</keyword>
<evidence type="ECO:0000256" key="2">
    <source>
        <dbReference type="ARBA" id="ARBA00012513"/>
    </source>
</evidence>
<dbReference type="EMBL" id="CH964272">
    <property type="protein sequence ID" value="EDW85124.2"/>
    <property type="molecule type" value="Genomic_DNA"/>
</dbReference>
<dbReference type="eggNOG" id="KOG0892">
    <property type="taxonomic scope" value="Eukaryota"/>
</dbReference>
<dbReference type="GO" id="GO:0007095">
    <property type="term" value="P:mitotic G2 DNA damage checkpoint signaling"/>
    <property type="evidence" value="ECO:0007669"/>
    <property type="project" value="EnsemblMetazoa"/>
</dbReference>
<feature type="domain" description="PI3K/PI4K catalytic" evidence="14">
    <location>
        <begin position="2430"/>
        <end position="2745"/>
    </location>
</feature>
<dbReference type="CDD" id="cd05171">
    <property type="entry name" value="PIKKc_ATM"/>
    <property type="match status" value="1"/>
</dbReference>
<dbReference type="InterPro" id="IPR014009">
    <property type="entry name" value="PIK_FAT"/>
</dbReference>
<evidence type="ECO:0000256" key="8">
    <source>
        <dbReference type="ARBA" id="ARBA00022840"/>
    </source>
</evidence>
<dbReference type="GO" id="GO:0031509">
    <property type="term" value="P:subtelomeric heterochromatin formation"/>
    <property type="evidence" value="ECO:0007669"/>
    <property type="project" value="EnsemblMetazoa"/>
</dbReference>
<dbReference type="FunCoup" id="B4NK82">
    <property type="interactions" value="1653"/>
</dbReference>
<dbReference type="GO" id="GO:2000134">
    <property type="term" value="P:negative regulation of G1/S transition of mitotic cell cycle"/>
    <property type="evidence" value="ECO:0007669"/>
    <property type="project" value="EnsemblMetazoa"/>
</dbReference>
<dbReference type="PANTHER" id="PTHR37079:SF4">
    <property type="entry name" value="SERINE_THREONINE-PROTEIN KINASE ATM"/>
    <property type="match status" value="1"/>
</dbReference>
<comment type="catalytic activity">
    <reaction evidence="12">
        <text>L-seryl-[protein] + ATP = O-phospho-L-seryl-[protein] + ADP + H(+)</text>
        <dbReference type="Rhea" id="RHEA:17989"/>
        <dbReference type="Rhea" id="RHEA-COMP:9863"/>
        <dbReference type="Rhea" id="RHEA-COMP:11604"/>
        <dbReference type="ChEBI" id="CHEBI:15378"/>
        <dbReference type="ChEBI" id="CHEBI:29999"/>
        <dbReference type="ChEBI" id="CHEBI:30616"/>
        <dbReference type="ChEBI" id="CHEBI:83421"/>
        <dbReference type="ChEBI" id="CHEBI:456216"/>
        <dbReference type="EC" id="2.7.11.1"/>
    </reaction>
</comment>
<dbReference type="InterPro" id="IPR036940">
    <property type="entry name" value="PI3/4_kinase_cat_sf"/>
</dbReference>
<evidence type="ECO:0000256" key="13">
    <source>
        <dbReference type="ARBA" id="ARBA00073111"/>
    </source>
</evidence>
<dbReference type="GO" id="GO:0043687">
    <property type="term" value="P:post-translational protein modification"/>
    <property type="evidence" value="ECO:0007669"/>
    <property type="project" value="EnsemblMetazoa"/>
</dbReference>
<dbReference type="STRING" id="7260.B4NK82"/>
<keyword evidence="8" id="KW-0067">ATP-binding</keyword>
<proteinExistence type="predicted"/>
<dbReference type="GO" id="GO:0000723">
    <property type="term" value="P:telomere maintenance"/>
    <property type="evidence" value="ECO:0007669"/>
    <property type="project" value="EnsemblMetazoa"/>
</dbReference>
<dbReference type="InterPro" id="IPR018936">
    <property type="entry name" value="PI3/4_kinase_CS"/>
</dbReference>
<feature type="domain" description="FAT" evidence="15">
    <location>
        <begin position="1723"/>
        <end position="2325"/>
    </location>
</feature>
<protein>
    <recommendedName>
        <fullName evidence="13">Serine/threonine-protein kinase ATM</fullName>
        <ecNumber evidence="2">2.7.11.1</ecNumber>
    </recommendedName>
</protein>
<dbReference type="GO" id="GO:0005524">
    <property type="term" value="F:ATP binding"/>
    <property type="evidence" value="ECO:0007669"/>
    <property type="project" value="UniProtKB-KW"/>
</dbReference>
<keyword evidence="10" id="KW-0131">Cell cycle</keyword>
<evidence type="ECO:0000256" key="9">
    <source>
        <dbReference type="ARBA" id="ARBA00023242"/>
    </source>
</evidence>
<gene>
    <name evidence="17" type="primary">Dwil\GK12780</name>
    <name evidence="17" type="ORF">Dwil_GK12780</name>
</gene>
<evidence type="ECO:0000256" key="3">
    <source>
        <dbReference type="ARBA" id="ARBA00022527"/>
    </source>
</evidence>
<evidence type="ECO:0000256" key="12">
    <source>
        <dbReference type="ARBA" id="ARBA00048679"/>
    </source>
</evidence>
<comment type="catalytic activity">
    <reaction evidence="11">
        <text>L-threonyl-[protein] + ATP = O-phospho-L-threonyl-[protein] + ADP + H(+)</text>
        <dbReference type="Rhea" id="RHEA:46608"/>
        <dbReference type="Rhea" id="RHEA-COMP:11060"/>
        <dbReference type="Rhea" id="RHEA-COMP:11605"/>
        <dbReference type="ChEBI" id="CHEBI:15378"/>
        <dbReference type="ChEBI" id="CHEBI:30013"/>
        <dbReference type="ChEBI" id="CHEBI:30616"/>
        <dbReference type="ChEBI" id="CHEBI:61977"/>
        <dbReference type="ChEBI" id="CHEBI:456216"/>
        <dbReference type="EC" id="2.7.11.1"/>
    </reaction>
</comment>